<sequence>REEFPEIYEKIIDKPELIKEISEAISSDKFSKNKKGLWEYKGEDKQSLKEIKLTEEQYRFFMRTSNIVMDAIKLEPFFVNRDLFKDLPDRVYNLVISQDWEELKNMIESGQITLERLINYINDKLNEDVIKRGLYDTSGFNLLSLIFKIIHDKEQEISEVPQYIMSVLEHNEVYKNIYKFPRKQFFFSLQWFKKKGITTPLDKTIEEINKLPAIIIKNDFIRDFILAFKEDKEVLSEIKRKLSKSFSLREDLYKFLKEITNDEELIKYLLDTSSEKLTT</sequence>
<dbReference type="AlphaFoldDB" id="A0A2N7QGV0"/>
<feature type="non-terminal residue" evidence="1">
    <location>
        <position position="1"/>
    </location>
</feature>
<reference evidence="1 2" key="1">
    <citation type="submission" date="2018-01" db="EMBL/GenBank/DDBJ databases">
        <title>Metagenomic assembled genomes from two thermal pools in the Uzon Caldera, Kamchatka, Russia.</title>
        <authorList>
            <person name="Wilkins L."/>
            <person name="Ettinger C."/>
        </authorList>
    </citation>
    <scope>NUCLEOTIDE SEQUENCE [LARGE SCALE GENOMIC DNA]</scope>
    <source>
        <strain evidence="1">ARK-04</strain>
    </source>
</reference>
<organism evidence="1 2">
    <name type="scientific">Thermodesulfobacterium geofontis</name>
    <dbReference type="NCBI Taxonomy" id="1295609"/>
    <lineage>
        <taxon>Bacteria</taxon>
        <taxon>Pseudomonadati</taxon>
        <taxon>Thermodesulfobacteriota</taxon>
        <taxon>Thermodesulfobacteria</taxon>
        <taxon>Thermodesulfobacteriales</taxon>
        <taxon>Thermodesulfobacteriaceae</taxon>
        <taxon>Thermodesulfobacterium</taxon>
    </lineage>
</organism>
<name>A0A2N7QGV0_9BACT</name>
<comment type="caution">
    <text evidence="1">The sequence shown here is derived from an EMBL/GenBank/DDBJ whole genome shotgun (WGS) entry which is preliminary data.</text>
</comment>
<proteinExistence type="predicted"/>
<dbReference type="EMBL" id="PNJD01000004">
    <property type="protein sequence ID" value="PMP98215.1"/>
    <property type="molecule type" value="Genomic_DNA"/>
</dbReference>
<evidence type="ECO:0000313" key="2">
    <source>
        <dbReference type="Proteomes" id="UP000235619"/>
    </source>
</evidence>
<protein>
    <submittedName>
        <fullName evidence="1">Uncharacterized protein</fullName>
    </submittedName>
</protein>
<gene>
    <name evidence="1" type="ORF">C0169_00050</name>
</gene>
<accession>A0A2N7QGV0</accession>
<evidence type="ECO:0000313" key="1">
    <source>
        <dbReference type="EMBL" id="PMP98215.1"/>
    </source>
</evidence>
<dbReference type="Proteomes" id="UP000235619">
    <property type="component" value="Unassembled WGS sequence"/>
</dbReference>